<gene>
    <name evidence="1" type="ORF">RCOM_1989510</name>
</gene>
<accession>B9TKU7</accession>
<sequence length="93" mass="9405">MVNPKVPLPTSTGDVTVPVYMPALQPVTLTAGTPCVPALRVKATVSVQVVTRLPKASFNCTAKVLVETPLAAIDGGLAAISDPVVLAGSAVKL</sequence>
<name>B9TKU7_RICCO</name>
<reference evidence="2" key="1">
    <citation type="journal article" date="2010" name="Nat. Biotechnol.">
        <title>Draft genome sequence of the oilseed species Ricinus communis.</title>
        <authorList>
            <person name="Chan A.P."/>
            <person name="Crabtree J."/>
            <person name="Zhao Q."/>
            <person name="Lorenzi H."/>
            <person name="Orvis J."/>
            <person name="Puiu D."/>
            <person name="Melake-Berhan A."/>
            <person name="Jones K.M."/>
            <person name="Redman J."/>
            <person name="Chen G."/>
            <person name="Cahoon E.B."/>
            <person name="Gedil M."/>
            <person name="Stanke M."/>
            <person name="Haas B.J."/>
            <person name="Wortman J.R."/>
            <person name="Fraser-Liggett C.M."/>
            <person name="Ravel J."/>
            <person name="Rabinowicz P.D."/>
        </authorList>
    </citation>
    <scope>NUCLEOTIDE SEQUENCE [LARGE SCALE GENOMIC DNA]</scope>
    <source>
        <strain evidence="2">cv. Hale</strain>
    </source>
</reference>
<dbReference type="EMBL" id="EQ985748">
    <property type="protein sequence ID" value="EEF23516.1"/>
    <property type="molecule type" value="Genomic_DNA"/>
</dbReference>
<dbReference type="AlphaFoldDB" id="B9TKU7"/>
<protein>
    <submittedName>
        <fullName evidence="1">Uncharacterized protein</fullName>
    </submittedName>
</protein>
<proteinExistence type="predicted"/>
<evidence type="ECO:0000313" key="2">
    <source>
        <dbReference type="Proteomes" id="UP000008311"/>
    </source>
</evidence>
<evidence type="ECO:0000313" key="1">
    <source>
        <dbReference type="EMBL" id="EEF23516.1"/>
    </source>
</evidence>
<dbReference type="InParanoid" id="B9TKU7"/>
<dbReference type="Proteomes" id="UP000008311">
    <property type="component" value="Unassembled WGS sequence"/>
</dbReference>
<keyword evidence="2" id="KW-1185">Reference proteome</keyword>
<organism evidence="1 2">
    <name type="scientific">Ricinus communis</name>
    <name type="common">Castor bean</name>
    <dbReference type="NCBI Taxonomy" id="3988"/>
    <lineage>
        <taxon>Eukaryota</taxon>
        <taxon>Viridiplantae</taxon>
        <taxon>Streptophyta</taxon>
        <taxon>Embryophyta</taxon>
        <taxon>Tracheophyta</taxon>
        <taxon>Spermatophyta</taxon>
        <taxon>Magnoliopsida</taxon>
        <taxon>eudicotyledons</taxon>
        <taxon>Gunneridae</taxon>
        <taxon>Pentapetalae</taxon>
        <taxon>rosids</taxon>
        <taxon>fabids</taxon>
        <taxon>Malpighiales</taxon>
        <taxon>Euphorbiaceae</taxon>
        <taxon>Acalyphoideae</taxon>
        <taxon>Acalypheae</taxon>
        <taxon>Ricinus</taxon>
    </lineage>
</organism>